<dbReference type="EMBL" id="BGPR01001119">
    <property type="protein sequence ID" value="GBM45987.1"/>
    <property type="molecule type" value="Genomic_DNA"/>
</dbReference>
<gene>
    <name evidence="1" type="ORF">AVEN_82155_1</name>
</gene>
<keyword evidence="2" id="KW-1185">Reference proteome</keyword>
<dbReference type="Proteomes" id="UP000499080">
    <property type="component" value="Unassembled WGS sequence"/>
</dbReference>
<evidence type="ECO:0000313" key="1">
    <source>
        <dbReference type="EMBL" id="GBM45987.1"/>
    </source>
</evidence>
<accession>A0A4Y2FY98</accession>
<sequence>MIKAKIFLQNWASKNLNGTKIATSRKGQMETLRDCLNDLTNVRIQRYIFDSIKLLEELQVSLTHQRMPLVLSSILRVLRSEPCEGVIACSKSKVAPLKSVTIPRLELCAAELLSKLIQSCVIP</sequence>
<evidence type="ECO:0000313" key="2">
    <source>
        <dbReference type="Proteomes" id="UP000499080"/>
    </source>
</evidence>
<dbReference type="InterPro" id="IPR008042">
    <property type="entry name" value="Retrotrans_Pao"/>
</dbReference>
<dbReference type="AlphaFoldDB" id="A0A4Y2FY98"/>
<organism evidence="1 2">
    <name type="scientific">Araneus ventricosus</name>
    <name type="common">Orbweaver spider</name>
    <name type="synonym">Epeira ventricosa</name>
    <dbReference type="NCBI Taxonomy" id="182803"/>
    <lineage>
        <taxon>Eukaryota</taxon>
        <taxon>Metazoa</taxon>
        <taxon>Ecdysozoa</taxon>
        <taxon>Arthropoda</taxon>
        <taxon>Chelicerata</taxon>
        <taxon>Arachnida</taxon>
        <taxon>Araneae</taxon>
        <taxon>Araneomorphae</taxon>
        <taxon>Entelegynae</taxon>
        <taxon>Araneoidea</taxon>
        <taxon>Araneidae</taxon>
        <taxon>Araneus</taxon>
    </lineage>
</organism>
<comment type="caution">
    <text evidence="1">The sequence shown here is derived from an EMBL/GenBank/DDBJ whole genome shotgun (WGS) entry which is preliminary data.</text>
</comment>
<name>A0A4Y2FY98_ARAVE</name>
<protein>
    <submittedName>
        <fullName evidence="1">Uncharacterized protein</fullName>
    </submittedName>
</protein>
<reference evidence="1 2" key="1">
    <citation type="journal article" date="2019" name="Sci. Rep.">
        <title>Orb-weaving spider Araneus ventricosus genome elucidates the spidroin gene catalogue.</title>
        <authorList>
            <person name="Kono N."/>
            <person name="Nakamura H."/>
            <person name="Ohtoshi R."/>
            <person name="Moran D.A.P."/>
            <person name="Shinohara A."/>
            <person name="Yoshida Y."/>
            <person name="Fujiwara M."/>
            <person name="Mori M."/>
            <person name="Tomita M."/>
            <person name="Arakawa K."/>
        </authorList>
    </citation>
    <scope>NUCLEOTIDE SEQUENCE [LARGE SCALE GENOMIC DNA]</scope>
</reference>
<proteinExistence type="predicted"/>
<dbReference type="Pfam" id="PF05380">
    <property type="entry name" value="Peptidase_A17"/>
    <property type="match status" value="1"/>
</dbReference>